<dbReference type="Proteomes" id="UP001165541">
    <property type="component" value="Unassembled WGS sequence"/>
</dbReference>
<organism evidence="1 2">
    <name type="scientific">Caldimonas mangrovi</name>
    <dbReference type="NCBI Taxonomy" id="2944811"/>
    <lineage>
        <taxon>Bacteria</taxon>
        <taxon>Pseudomonadati</taxon>
        <taxon>Pseudomonadota</taxon>
        <taxon>Betaproteobacteria</taxon>
        <taxon>Burkholderiales</taxon>
        <taxon>Sphaerotilaceae</taxon>
        <taxon>Caldimonas</taxon>
    </lineage>
</organism>
<dbReference type="EMBL" id="JAMKFE010000019">
    <property type="protein sequence ID" value="MCM5682487.1"/>
    <property type="molecule type" value="Genomic_DNA"/>
</dbReference>
<proteinExistence type="predicted"/>
<sequence length="167" mass="18616">MIQETCIPSGSDIERYARGAYFADAYSAPCPEDGRTALQLYLDHMARTPRWVSALMRLRNRLVRLVGLKDLGGFGLQPGQSSTPRPGDRVGIFTLVSAHDDEVVLTDADRHLDVWISVRRPAPQHPQRVVVSTVVKVHNGLGRFYMFFVGPMHKRIVPAVLTRLPAA</sequence>
<keyword evidence="2" id="KW-1185">Reference proteome</keyword>
<reference evidence="1" key="1">
    <citation type="submission" date="2022-05" db="EMBL/GenBank/DDBJ databases">
        <title>Schlegelella sp. nov., isolated from mangrove soil.</title>
        <authorList>
            <person name="Liu Y."/>
            <person name="Ge X."/>
            <person name="Liu W."/>
        </authorList>
    </citation>
    <scope>NUCLEOTIDE SEQUENCE</scope>
    <source>
        <strain evidence="1">S2-27</strain>
    </source>
</reference>
<dbReference type="RefSeq" id="WP_251780966.1">
    <property type="nucleotide sequence ID" value="NZ_JAMKFE010000019.1"/>
</dbReference>
<comment type="caution">
    <text evidence="1">The sequence shown here is derived from an EMBL/GenBank/DDBJ whole genome shotgun (WGS) entry which is preliminary data.</text>
</comment>
<dbReference type="Pfam" id="PF11066">
    <property type="entry name" value="DUF2867"/>
    <property type="match status" value="1"/>
</dbReference>
<protein>
    <submittedName>
        <fullName evidence="1">DUF2867 domain-containing protein</fullName>
    </submittedName>
</protein>
<name>A0ABT0YW05_9BURK</name>
<evidence type="ECO:0000313" key="1">
    <source>
        <dbReference type="EMBL" id="MCM5682487.1"/>
    </source>
</evidence>
<dbReference type="InterPro" id="IPR021295">
    <property type="entry name" value="DUF2867"/>
</dbReference>
<accession>A0ABT0YW05</accession>
<evidence type="ECO:0000313" key="2">
    <source>
        <dbReference type="Proteomes" id="UP001165541"/>
    </source>
</evidence>
<gene>
    <name evidence="1" type="ORF">M8A51_23405</name>
</gene>